<dbReference type="AlphaFoldDB" id="A0A6A4RRM8"/>
<comment type="caution">
    <text evidence="1">The sequence shown here is derived from an EMBL/GenBank/DDBJ whole genome shotgun (WGS) entry which is preliminary data.</text>
</comment>
<organism evidence="1 2">
    <name type="scientific">Scophthalmus maximus</name>
    <name type="common">Turbot</name>
    <name type="synonym">Psetta maxima</name>
    <dbReference type="NCBI Taxonomy" id="52904"/>
    <lineage>
        <taxon>Eukaryota</taxon>
        <taxon>Metazoa</taxon>
        <taxon>Chordata</taxon>
        <taxon>Craniata</taxon>
        <taxon>Vertebrata</taxon>
        <taxon>Euteleostomi</taxon>
        <taxon>Actinopterygii</taxon>
        <taxon>Neopterygii</taxon>
        <taxon>Teleostei</taxon>
        <taxon>Neoteleostei</taxon>
        <taxon>Acanthomorphata</taxon>
        <taxon>Carangaria</taxon>
        <taxon>Pleuronectiformes</taxon>
        <taxon>Pleuronectoidei</taxon>
        <taxon>Scophthalmidae</taxon>
        <taxon>Scophthalmus</taxon>
    </lineage>
</organism>
<name>A0A6A4RRM8_SCOMX</name>
<gene>
    <name evidence="1" type="ORF">F2P81_024938</name>
</gene>
<proteinExistence type="predicted"/>
<sequence length="208" mass="23699">MHSQSGNARVTSRRAALKATECDTWTSASRCSIFLQDPFSCFTNLATVEEMRTEFVRYVERTRVVLHTPHYCEATCSKHEIAPLLLRLLLLRNYKTVTMVARSLVLTQQKEITASNVDVQRCIMHCWCFVRMTHRSVYQRLTGPDFGFSNTPQRLDSELASPGSQTMNPSSSPPIIRATGFPIVHERALVVHLRKDFGQNEVAEYFIS</sequence>
<dbReference type="Proteomes" id="UP000438429">
    <property type="component" value="Unassembled WGS sequence"/>
</dbReference>
<protein>
    <submittedName>
        <fullName evidence="1">Uncharacterized protein</fullName>
    </submittedName>
</protein>
<evidence type="ECO:0000313" key="1">
    <source>
        <dbReference type="EMBL" id="KAF0022957.1"/>
    </source>
</evidence>
<evidence type="ECO:0000313" key="2">
    <source>
        <dbReference type="Proteomes" id="UP000438429"/>
    </source>
</evidence>
<accession>A0A6A4RRM8</accession>
<reference evidence="1 2" key="1">
    <citation type="submission" date="2019-06" db="EMBL/GenBank/DDBJ databases">
        <title>Draft genomes of female and male turbot (Scophthalmus maximus).</title>
        <authorList>
            <person name="Xu H."/>
            <person name="Xu X.-W."/>
            <person name="Shao C."/>
            <person name="Chen S."/>
        </authorList>
    </citation>
    <scope>NUCLEOTIDE SEQUENCE [LARGE SCALE GENOMIC DNA]</scope>
    <source>
        <strain evidence="1">Ysfricsl-2016a</strain>
        <tissue evidence="1">Blood</tissue>
    </source>
</reference>
<dbReference type="EMBL" id="VEVO01000023">
    <property type="protein sequence ID" value="KAF0022957.1"/>
    <property type="molecule type" value="Genomic_DNA"/>
</dbReference>